<name>A0ABS2NYD0_9BACI</name>
<dbReference type="PROSITE" id="PS00138">
    <property type="entry name" value="SUBTILASE_SER"/>
    <property type="match status" value="1"/>
</dbReference>
<dbReference type="InterPro" id="IPR015500">
    <property type="entry name" value="Peptidase_S8_subtilisin-rel"/>
</dbReference>
<dbReference type="RefSeq" id="WP_204414863.1">
    <property type="nucleotide sequence ID" value="NZ_JAFBED010000003.1"/>
</dbReference>
<keyword evidence="2 5" id="KW-0645">Protease</keyword>
<dbReference type="GO" id="GO:0016787">
    <property type="term" value="F:hydrolase activity"/>
    <property type="evidence" value="ECO:0007669"/>
    <property type="project" value="UniProtKB-KW"/>
</dbReference>
<accession>A0ABS2NYD0</accession>
<feature type="active site" description="Charge relay system" evidence="5">
    <location>
        <position position="442"/>
    </location>
</feature>
<dbReference type="Pfam" id="PF09136">
    <property type="entry name" value="Glucodextran_B"/>
    <property type="match status" value="1"/>
</dbReference>
<dbReference type="InterPro" id="IPR036852">
    <property type="entry name" value="Peptidase_S8/S53_dom_sf"/>
</dbReference>
<dbReference type="SUPFAM" id="SSF49899">
    <property type="entry name" value="Concanavalin A-like lectins/glucanases"/>
    <property type="match status" value="1"/>
</dbReference>
<organism evidence="7 8">
    <name type="scientific">Sutcliffiella tianshenii</name>
    <dbReference type="NCBI Taxonomy" id="1463404"/>
    <lineage>
        <taxon>Bacteria</taxon>
        <taxon>Bacillati</taxon>
        <taxon>Bacillota</taxon>
        <taxon>Bacilli</taxon>
        <taxon>Bacillales</taxon>
        <taxon>Bacillaceae</taxon>
        <taxon>Sutcliffiella</taxon>
    </lineage>
</organism>
<reference evidence="7 8" key="1">
    <citation type="submission" date="2021-01" db="EMBL/GenBank/DDBJ databases">
        <title>Genomic Encyclopedia of Type Strains, Phase IV (KMG-IV): sequencing the most valuable type-strain genomes for metagenomic binning, comparative biology and taxonomic classification.</title>
        <authorList>
            <person name="Goeker M."/>
        </authorList>
    </citation>
    <scope>NUCLEOTIDE SEQUENCE [LARGE SCALE GENOMIC DNA]</scope>
    <source>
        <strain evidence="7 8">DSM 25879</strain>
    </source>
</reference>
<dbReference type="PRINTS" id="PR00723">
    <property type="entry name" value="SUBTILISIN"/>
</dbReference>
<evidence type="ECO:0000313" key="7">
    <source>
        <dbReference type="EMBL" id="MBM7619679.1"/>
    </source>
</evidence>
<dbReference type="InterPro" id="IPR013783">
    <property type="entry name" value="Ig-like_fold"/>
</dbReference>
<feature type="active site" description="Charge relay system" evidence="5">
    <location>
        <position position="268"/>
    </location>
</feature>
<protein>
    <submittedName>
        <fullName evidence="7">Bacillopeptidase F</fullName>
        <ecNumber evidence="7">3.4.21.-</ecNumber>
    </submittedName>
</protein>
<proteinExistence type="inferred from homology"/>
<dbReference type="Proteomes" id="UP000737402">
    <property type="component" value="Unassembled WGS sequence"/>
</dbReference>
<dbReference type="Gene3D" id="3.40.50.200">
    <property type="entry name" value="Peptidase S8/S53 domain"/>
    <property type="match status" value="1"/>
</dbReference>
<dbReference type="SUPFAM" id="SSF49464">
    <property type="entry name" value="Carboxypeptidase regulatory domain-like"/>
    <property type="match status" value="2"/>
</dbReference>
<dbReference type="CDD" id="cd07481">
    <property type="entry name" value="Peptidases_S8_BacillopeptidaseF-like"/>
    <property type="match status" value="1"/>
</dbReference>
<feature type="domain" description="Peptidase S8/S53" evidence="6">
    <location>
        <begin position="212"/>
        <end position="494"/>
    </location>
</feature>
<keyword evidence="4 5" id="KW-0720">Serine protease</keyword>
<evidence type="ECO:0000256" key="2">
    <source>
        <dbReference type="ARBA" id="ARBA00022670"/>
    </source>
</evidence>
<keyword evidence="8" id="KW-1185">Reference proteome</keyword>
<dbReference type="EC" id="3.4.21.-" evidence="7"/>
<dbReference type="InterPro" id="IPR000209">
    <property type="entry name" value="Peptidase_S8/S53_dom"/>
</dbReference>
<comment type="caution">
    <text evidence="7">The sequence shown here is derived from an EMBL/GenBank/DDBJ whole genome shotgun (WGS) entry which is preliminary data.</text>
</comment>
<evidence type="ECO:0000256" key="4">
    <source>
        <dbReference type="ARBA" id="ARBA00022825"/>
    </source>
</evidence>
<dbReference type="Gene3D" id="2.60.120.200">
    <property type="match status" value="1"/>
</dbReference>
<dbReference type="InterPro" id="IPR023828">
    <property type="entry name" value="Peptidase_S8_Ser-AS"/>
</dbReference>
<dbReference type="InterPro" id="IPR051048">
    <property type="entry name" value="Peptidase_S8/S53_subtilisin"/>
</dbReference>
<evidence type="ECO:0000313" key="8">
    <source>
        <dbReference type="Proteomes" id="UP000737402"/>
    </source>
</evidence>
<dbReference type="SUPFAM" id="SSF52743">
    <property type="entry name" value="Subtilisin-like"/>
    <property type="match status" value="1"/>
</dbReference>
<evidence type="ECO:0000256" key="3">
    <source>
        <dbReference type="ARBA" id="ARBA00022801"/>
    </source>
</evidence>
<sequence>MKTNEKRVKVTLSIILIFALITNFFIMPNIAWATKNQMPISTSGNGVQINKADATLIEQFNEQEVVTFLVRFKEQVDTHRVATEAAERAKKQKSTVNTEVYVRSAIVSTLRNTAMESQDKVMDYLEDAKKKGEVRDIQSFYVVNAIAVTGTKEVMDKIAAYTEVEKILPNETRQLIVPTSSMETTSVSDQSTVEWGVERVGAPQVWDMGIDGSGIVVASIDTGVQWDHPALIEKYRGYNPAIPTQPDHQYNWFDAIGDKEAPYDDLKHGTHTVGTMVGSESDGSNQIGVAPGAKWIAVKAFGANGGTDVDLLRAGEWVLAPKDSAGNPHPEMAPDVVNNSWGGGPGLDEWYRPMVENWRAAGIFPVFAAGNSGSAGEGWISSPANYPESLAVAATDHNNALAGFSSRGPGPYNDMKPDVSAPGVHIRSSVQTNEYELMSGTSMATPHISGVIALIMQANASLTIDQIEEILLDTAIPLTDSAYTASPNHGYGHGFVNAYNAIKSFQKGNGTIQGQVGQNGKDTSAPTFQHTPPRYVYDQVVLPLTVEVQDNISVEKVELQFLVDNEWKTIEATRTAGDFRNGTYQAVVPEEDVKNSKFSYKWIIVDYGKNNVISQYDVEVKPAVSIGYFQDFESGTEGWYSEGINNDWQWGSPLAGPGKAFSGKNVYGTYLNGPHAFNTYSYLNMPPVQIPESGNAYLQFKQWYDFSPDGIMGSTDFGAVLVSTDRVNWEMFARTEATGIDEYTTDEWIDAEVDLSAYAGNKIYICFYMNAFATDYELRLHDGWYVDDIALTDKPLENVGEYMEQDTKGLIHTKKQSENSILAPSATHVEVDTNQPNVLPIGGKVTIIESGFSTTTNPANGSFSIDYKAGDFTLRAEAYGFHSMDQRVSVPKDGIVEADFALEPLGKGTVKGVMKDEKTGKPLSDAIISIVEDAAITPVKTDSKGRFTLTAYEGTYTLHVFKRDYVISEYTVTLQSGKKITQNIDLKRFIGVPGEIGYDDGTSEDSWFFGFANNGFAIKMSLDKGVTKSWLTGGLFKVNTEAPYRGTRFQVAVYDSTGVNGDPGKLIAGPFDADARTDGEWTHVDLMDKNIFVTGDFYLVYIQPDGYFDRKSPSLYSDISSTFHDRNWFFLNGVWEQNDNPFYGNMMIRAVVNNSLPVPVIESPLNDSFTKESKIVVKGEAAPSSTVIIQNNGKDKATGKSNEDGSFAITVDLKKGENRLTAVTETKAGRTDPSEAVNIIFDQKKPEITINKIEKIKGKHNEVMVYGKVKDDYLDSIFINDKQISVDLKGSFKEQFKLDKNEYKIDIHAKDKAGNSERKTIKIK</sequence>
<evidence type="ECO:0000259" key="6">
    <source>
        <dbReference type="Pfam" id="PF00082"/>
    </source>
</evidence>
<dbReference type="Pfam" id="PF20773">
    <property type="entry name" value="InhA-like_MAM"/>
    <property type="match status" value="1"/>
</dbReference>
<keyword evidence="3 5" id="KW-0378">Hydrolase</keyword>
<dbReference type="InterPro" id="IPR013320">
    <property type="entry name" value="ConA-like_dom_sf"/>
</dbReference>
<dbReference type="Pfam" id="PF00082">
    <property type="entry name" value="Peptidase_S8"/>
    <property type="match status" value="1"/>
</dbReference>
<dbReference type="PANTHER" id="PTHR43399">
    <property type="entry name" value="SUBTILISIN-RELATED"/>
    <property type="match status" value="1"/>
</dbReference>
<evidence type="ECO:0000256" key="5">
    <source>
        <dbReference type="PROSITE-ProRule" id="PRU01240"/>
    </source>
</evidence>
<dbReference type="PROSITE" id="PS51892">
    <property type="entry name" value="SUBTILASE"/>
    <property type="match status" value="1"/>
</dbReference>
<dbReference type="InterPro" id="IPR008969">
    <property type="entry name" value="CarboxyPept-like_regulatory"/>
</dbReference>
<dbReference type="InterPro" id="IPR033857">
    <property type="entry name" value="Bacillopeptidase_F"/>
</dbReference>
<evidence type="ECO:0000256" key="1">
    <source>
        <dbReference type="ARBA" id="ARBA00011073"/>
    </source>
</evidence>
<dbReference type="Pfam" id="PF13620">
    <property type="entry name" value="CarboxypepD_reg"/>
    <property type="match status" value="1"/>
</dbReference>
<comment type="similarity">
    <text evidence="1 5">Belongs to the peptidase S8 family.</text>
</comment>
<dbReference type="Gene3D" id="2.60.40.10">
    <property type="entry name" value="Immunoglobulins"/>
    <property type="match status" value="2"/>
</dbReference>
<dbReference type="Gene3D" id="2.60.40.1120">
    <property type="entry name" value="Carboxypeptidase-like, regulatory domain"/>
    <property type="match status" value="2"/>
</dbReference>
<dbReference type="EMBL" id="JAFBED010000003">
    <property type="protein sequence ID" value="MBM7619679.1"/>
    <property type="molecule type" value="Genomic_DNA"/>
</dbReference>
<gene>
    <name evidence="7" type="ORF">JOC95_001531</name>
</gene>
<feature type="active site" description="Charge relay system" evidence="5">
    <location>
        <position position="221"/>
    </location>
</feature>
<dbReference type="PANTHER" id="PTHR43399:SF4">
    <property type="entry name" value="CELL WALL-ASSOCIATED PROTEASE"/>
    <property type="match status" value="1"/>
</dbReference>